<sequence>MKALGLGVLTGVLIATVAVSLVFALTDRPAAPAGARAVFIEEPSGQAAAPERTPDATPAAPPRSEDPTPDKGDFAGRVARSGALVALSVRQGKAVGYFCDGRREVWMSGAARDNRVTLTAPRGGKALMTAALDEDGATGDLVLGEDAFRFTAPVVERPSGLYRATGQVRGASVVGGWIVLPDGRQVGAVNVGGVERPAPRLVPGGEVLVDDVTLEPEPVDAFMEELTDG</sequence>
<gene>
    <name evidence="2" type="ORF">HD597_009447</name>
</gene>
<dbReference type="RefSeq" id="WP_253753177.1">
    <property type="nucleotide sequence ID" value="NZ_BAABKA010000069.1"/>
</dbReference>
<reference evidence="2" key="1">
    <citation type="submission" date="2022-06" db="EMBL/GenBank/DDBJ databases">
        <title>Sequencing the genomes of 1000 actinobacteria strains.</title>
        <authorList>
            <person name="Klenk H.-P."/>
        </authorList>
    </citation>
    <scope>NUCLEOTIDE SEQUENCE</scope>
    <source>
        <strain evidence="2">DSM 46694</strain>
    </source>
</reference>
<dbReference type="EMBL" id="JAMZEB010000002">
    <property type="protein sequence ID" value="MCP2362427.1"/>
    <property type="molecule type" value="Genomic_DNA"/>
</dbReference>
<feature type="compositionally biased region" description="Basic and acidic residues" evidence="1">
    <location>
        <begin position="63"/>
        <end position="74"/>
    </location>
</feature>
<organism evidence="2 3">
    <name type="scientific">Nonomuraea thailandensis</name>
    <dbReference type="NCBI Taxonomy" id="1188745"/>
    <lineage>
        <taxon>Bacteria</taxon>
        <taxon>Bacillati</taxon>
        <taxon>Actinomycetota</taxon>
        <taxon>Actinomycetes</taxon>
        <taxon>Streptosporangiales</taxon>
        <taxon>Streptosporangiaceae</taxon>
        <taxon>Nonomuraea</taxon>
    </lineage>
</organism>
<evidence type="ECO:0000256" key="1">
    <source>
        <dbReference type="SAM" id="MobiDB-lite"/>
    </source>
</evidence>
<feature type="region of interest" description="Disordered" evidence="1">
    <location>
        <begin position="42"/>
        <end position="75"/>
    </location>
</feature>
<comment type="caution">
    <text evidence="2">The sequence shown here is derived from an EMBL/GenBank/DDBJ whole genome shotgun (WGS) entry which is preliminary data.</text>
</comment>
<evidence type="ECO:0000313" key="3">
    <source>
        <dbReference type="Proteomes" id="UP001139648"/>
    </source>
</evidence>
<dbReference type="Proteomes" id="UP001139648">
    <property type="component" value="Unassembled WGS sequence"/>
</dbReference>
<name>A0A9X2GR75_9ACTN</name>
<keyword evidence="3" id="KW-1185">Reference proteome</keyword>
<evidence type="ECO:0000313" key="2">
    <source>
        <dbReference type="EMBL" id="MCP2362427.1"/>
    </source>
</evidence>
<accession>A0A9X2GR75</accession>
<dbReference type="AlphaFoldDB" id="A0A9X2GR75"/>
<protein>
    <submittedName>
        <fullName evidence="2">Uncharacterized protein</fullName>
    </submittedName>
</protein>
<feature type="compositionally biased region" description="Low complexity" evidence="1">
    <location>
        <begin position="47"/>
        <end position="58"/>
    </location>
</feature>
<proteinExistence type="predicted"/>